<gene>
    <name evidence="2" type="ORF">IC761_09650</name>
</gene>
<dbReference type="RefSeq" id="WP_195803015.1">
    <property type="nucleotide sequence ID" value="NZ_CP061379.1"/>
</dbReference>
<keyword evidence="3" id="KW-1185">Reference proteome</keyword>
<name>A0A7S9H267_9BRAD</name>
<dbReference type="KEGG" id="bcou:IC761_09650"/>
<dbReference type="EMBL" id="CP061379">
    <property type="protein sequence ID" value="QPF93505.1"/>
    <property type="molecule type" value="Genomic_DNA"/>
</dbReference>
<evidence type="ECO:0000256" key="1">
    <source>
        <dbReference type="SAM" id="SignalP"/>
    </source>
</evidence>
<reference evidence="2 3" key="1">
    <citation type="submission" date="2020-09" db="EMBL/GenBank/DDBJ databases">
        <title>Complete genomes of bradyrhizobia occurring on native shrubby legumes in Australia.</title>
        <authorList>
            <person name="Lafay B."/>
        </authorList>
    </citation>
    <scope>NUCLEOTIDE SEQUENCE [LARGE SCALE GENOMIC DNA]</scope>
    <source>
        <strain evidence="2 3">BDV5040</strain>
    </source>
</reference>
<proteinExistence type="predicted"/>
<evidence type="ECO:0000313" key="3">
    <source>
        <dbReference type="Proteomes" id="UP000594621"/>
    </source>
</evidence>
<sequence>MLKSALTAFVLAVPATSTPAPAQTYAPGAPVCLHVFGELEGERIDCVFTSFAQCQAAASGRPATCLINPYFAQAGARPTTGRRVR</sequence>
<keyword evidence="1" id="KW-0732">Signal</keyword>
<dbReference type="AlphaFoldDB" id="A0A7S9H267"/>
<dbReference type="Pfam" id="PF12071">
    <property type="entry name" value="DUF3551"/>
    <property type="match status" value="1"/>
</dbReference>
<accession>A0A7S9H267</accession>
<feature type="signal peptide" evidence="1">
    <location>
        <begin position="1"/>
        <end position="22"/>
    </location>
</feature>
<evidence type="ECO:0000313" key="2">
    <source>
        <dbReference type="EMBL" id="QPF93505.1"/>
    </source>
</evidence>
<feature type="chain" id="PRO_5032688488" evidence="1">
    <location>
        <begin position="23"/>
        <end position="85"/>
    </location>
</feature>
<dbReference type="Proteomes" id="UP000594621">
    <property type="component" value="Chromosome"/>
</dbReference>
<protein>
    <submittedName>
        <fullName evidence="2">DUF3551 domain-containing protein</fullName>
    </submittedName>
</protein>
<organism evidence="2 3">
    <name type="scientific">Bradyrhizobium commune</name>
    <dbReference type="NCBI Taxonomy" id="83627"/>
    <lineage>
        <taxon>Bacteria</taxon>
        <taxon>Pseudomonadati</taxon>
        <taxon>Pseudomonadota</taxon>
        <taxon>Alphaproteobacteria</taxon>
        <taxon>Hyphomicrobiales</taxon>
        <taxon>Nitrobacteraceae</taxon>
        <taxon>Bradyrhizobium</taxon>
    </lineage>
</organism>
<dbReference type="InterPro" id="IPR021937">
    <property type="entry name" value="DUF3551"/>
</dbReference>